<comment type="caution">
    <text evidence="1">The sequence shown here is derived from an EMBL/GenBank/DDBJ whole genome shotgun (WGS) entry which is preliminary data.</text>
</comment>
<proteinExistence type="predicted"/>
<dbReference type="RefSeq" id="WP_231573413.1">
    <property type="nucleotide sequence ID" value="NZ_CAKMAB010000029.1"/>
</dbReference>
<keyword evidence="2" id="KW-1185">Reference proteome</keyword>
<gene>
    <name evidence="1" type="ORF">PAECIP111894_04307</name>
</gene>
<evidence type="ECO:0000313" key="1">
    <source>
        <dbReference type="EMBL" id="CAH1058134.1"/>
    </source>
</evidence>
<name>A0ABM9BGQ6_9BACL</name>
<sequence>MMLEALQGKEVTIYFVDGSNARKGILETVTEKFIKYRTEFEELYIPMTSVCSITLDTKGRERARVGFTQ</sequence>
<protein>
    <submittedName>
        <fullName evidence="1">Uncharacterized protein</fullName>
    </submittedName>
</protein>
<evidence type="ECO:0000313" key="2">
    <source>
        <dbReference type="Proteomes" id="UP000838749"/>
    </source>
</evidence>
<reference evidence="1" key="1">
    <citation type="submission" date="2021-12" db="EMBL/GenBank/DDBJ databases">
        <authorList>
            <person name="Criscuolo A."/>
        </authorList>
    </citation>
    <scope>NUCLEOTIDE SEQUENCE</scope>
    <source>
        <strain evidence="1">CIP111894</strain>
    </source>
</reference>
<organism evidence="1 2">
    <name type="scientific">Paenibacillus pseudetheri</name>
    <dbReference type="NCBI Taxonomy" id="2897682"/>
    <lineage>
        <taxon>Bacteria</taxon>
        <taxon>Bacillati</taxon>
        <taxon>Bacillota</taxon>
        <taxon>Bacilli</taxon>
        <taxon>Bacillales</taxon>
        <taxon>Paenibacillaceae</taxon>
        <taxon>Paenibacillus</taxon>
    </lineage>
</organism>
<accession>A0ABM9BGQ6</accession>
<dbReference type="EMBL" id="CAKMAB010000029">
    <property type="protein sequence ID" value="CAH1058134.1"/>
    <property type="molecule type" value="Genomic_DNA"/>
</dbReference>
<dbReference type="Proteomes" id="UP000838749">
    <property type="component" value="Unassembled WGS sequence"/>
</dbReference>